<accession>A0A2V4XGE2</accession>
<protein>
    <submittedName>
        <fullName evidence="1">YD repeat-containing protein</fullName>
    </submittedName>
</protein>
<gene>
    <name evidence="1" type="ORF">DFQ11_107151</name>
</gene>
<proteinExistence type="predicted"/>
<dbReference type="AlphaFoldDB" id="A0A2V4XGE2"/>
<evidence type="ECO:0000313" key="1">
    <source>
        <dbReference type="EMBL" id="PYE80179.1"/>
    </source>
</evidence>
<keyword evidence="2" id="KW-1185">Reference proteome</keyword>
<dbReference type="EMBL" id="QJTD01000007">
    <property type="protein sequence ID" value="PYE80179.1"/>
    <property type="molecule type" value="Genomic_DNA"/>
</dbReference>
<comment type="caution">
    <text evidence="1">The sequence shown here is derived from an EMBL/GenBank/DDBJ whole genome shotgun (WGS) entry which is preliminary data.</text>
</comment>
<sequence>MKKLLFTFCLFSLVFNSCNDNELEDYVDNVTSDSVFLQKKIETYQDEEVVTNYIYDEDKLISLSDSDGYSEVFTYTDDLLKSIQEYEDGELGFQTQLEYDSFGRLVKEIISIDSNTVQVNEFTYNSDGTITMVEDGENTYIFSYDNYGNRVSEVHLEGDNDYSYTYDTRKNPFRNIHQRMVFELIGHDVYNNNVLSYISSSSSNMTDNYNSSYAYNAIGYPTGGTQTYNPGTDNQEVVTLQFIYEL</sequence>
<name>A0A2V4XGE2_9FLAO</name>
<dbReference type="OrthoDB" id="1376969at2"/>
<evidence type="ECO:0000313" key="2">
    <source>
        <dbReference type="Proteomes" id="UP000248054"/>
    </source>
</evidence>
<dbReference type="Gene3D" id="2.180.10.10">
    <property type="entry name" value="RHS repeat-associated core"/>
    <property type="match status" value="1"/>
</dbReference>
<organism evidence="1 2">
    <name type="scientific">Winogradskyella epiphytica</name>
    <dbReference type="NCBI Taxonomy" id="262005"/>
    <lineage>
        <taxon>Bacteria</taxon>
        <taxon>Pseudomonadati</taxon>
        <taxon>Bacteroidota</taxon>
        <taxon>Flavobacteriia</taxon>
        <taxon>Flavobacteriales</taxon>
        <taxon>Flavobacteriaceae</taxon>
        <taxon>Winogradskyella</taxon>
    </lineage>
</organism>
<dbReference type="RefSeq" id="WP_110476368.1">
    <property type="nucleotide sequence ID" value="NZ_BMWQ01000007.1"/>
</dbReference>
<dbReference type="Proteomes" id="UP000248054">
    <property type="component" value="Unassembled WGS sequence"/>
</dbReference>
<reference evidence="1 2" key="1">
    <citation type="submission" date="2018-06" db="EMBL/GenBank/DDBJ databases">
        <title>Genomic Encyclopedia of Type Strains, Phase III (KMG-III): the genomes of soil and plant-associated and newly described type strains.</title>
        <authorList>
            <person name="Whitman W."/>
        </authorList>
    </citation>
    <scope>NUCLEOTIDE SEQUENCE [LARGE SCALE GENOMIC DNA]</scope>
    <source>
        <strain evidence="1 2">CECT 7945</strain>
    </source>
</reference>